<dbReference type="PANTHER" id="PTHR24067">
    <property type="entry name" value="UBIQUITIN-CONJUGATING ENZYME E2"/>
    <property type="match status" value="1"/>
</dbReference>
<evidence type="ECO:0000313" key="2">
    <source>
        <dbReference type="EMBL" id="GBE60896.1"/>
    </source>
</evidence>
<dbReference type="AlphaFoldDB" id="A0A2H6KD21"/>
<dbReference type="SMART" id="SM00212">
    <property type="entry name" value="UBCc"/>
    <property type="match status" value="1"/>
</dbReference>
<dbReference type="GeneID" id="39874666"/>
<dbReference type="Proteomes" id="UP000236319">
    <property type="component" value="Unassembled WGS sequence"/>
</dbReference>
<dbReference type="InterPro" id="IPR000608">
    <property type="entry name" value="UBC"/>
</dbReference>
<organism evidence="2 3">
    <name type="scientific">Babesia ovata</name>
    <dbReference type="NCBI Taxonomy" id="189622"/>
    <lineage>
        <taxon>Eukaryota</taxon>
        <taxon>Sar</taxon>
        <taxon>Alveolata</taxon>
        <taxon>Apicomplexa</taxon>
        <taxon>Aconoidasida</taxon>
        <taxon>Piroplasmida</taxon>
        <taxon>Babesiidae</taxon>
        <taxon>Babesia</taxon>
    </lineage>
</organism>
<feature type="domain" description="UBC core" evidence="1">
    <location>
        <begin position="68"/>
        <end position="231"/>
    </location>
</feature>
<dbReference type="Gene3D" id="3.10.110.10">
    <property type="entry name" value="Ubiquitin Conjugating Enzyme"/>
    <property type="match status" value="1"/>
</dbReference>
<dbReference type="InterPro" id="IPR050113">
    <property type="entry name" value="Ub_conjugating_enzyme"/>
</dbReference>
<accession>A0A2H6KD21</accession>
<dbReference type="OrthoDB" id="9973183at2759"/>
<evidence type="ECO:0000313" key="3">
    <source>
        <dbReference type="Proteomes" id="UP000236319"/>
    </source>
</evidence>
<dbReference type="SUPFAM" id="SSF54495">
    <property type="entry name" value="UBC-like"/>
    <property type="match status" value="1"/>
</dbReference>
<dbReference type="InterPro" id="IPR016135">
    <property type="entry name" value="UBQ-conjugating_enzyme/RWD"/>
</dbReference>
<comment type="caution">
    <text evidence="2">The sequence shown here is derived from an EMBL/GenBank/DDBJ whole genome shotgun (WGS) entry which is preliminary data.</text>
</comment>
<dbReference type="PROSITE" id="PS50127">
    <property type="entry name" value="UBC_2"/>
    <property type="match status" value="1"/>
</dbReference>
<keyword evidence="3" id="KW-1185">Reference proteome</keyword>
<dbReference type="Pfam" id="PF00179">
    <property type="entry name" value="UQ_con"/>
    <property type="match status" value="1"/>
</dbReference>
<dbReference type="CDD" id="cd23812">
    <property type="entry name" value="UBCc_ScPEX4-like"/>
    <property type="match status" value="1"/>
</dbReference>
<reference evidence="2 3" key="1">
    <citation type="journal article" date="2017" name="BMC Genomics">
        <title>Whole-genome assembly of Babesia ovata and comparative genomics between closely related pathogens.</title>
        <authorList>
            <person name="Yamagishi J."/>
            <person name="Asada M."/>
            <person name="Hakimi H."/>
            <person name="Tanaka T.Q."/>
            <person name="Sugimoto C."/>
            <person name="Kawazu S."/>
        </authorList>
    </citation>
    <scope>NUCLEOTIDE SEQUENCE [LARGE SCALE GENOMIC DNA]</scope>
    <source>
        <strain evidence="2 3">Miyake</strain>
    </source>
</reference>
<name>A0A2H6KD21_9APIC</name>
<gene>
    <name evidence="2" type="ORF">BOVATA_023890</name>
</gene>
<evidence type="ECO:0000259" key="1">
    <source>
        <dbReference type="PROSITE" id="PS50127"/>
    </source>
</evidence>
<sequence>MGRQRVDYVRDFVSLQQRTHLTALKLMVRRALPSQQYHQEVFRKSREIERKFEKLKSSVKGDISNYNIKVHRIVARLRRVRHSIRAATSALVNLRRSTMGGDGRLLKELKESSRMDDPNMRLMLVGSNVNHWYAYIRGPEKSPYEPPMVTFVTKCFHPNINFETGELCMDVLKSNWSPAWTLQYLCRGVSYILDDPNADSPLNCDAGNLIRSGDIVGFRSMAEMYTLDYALQSFP</sequence>
<dbReference type="RefSeq" id="XP_028867139.1">
    <property type="nucleotide sequence ID" value="XM_029011306.1"/>
</dbReference>
<protein>
    <submittedName>
        <fullName evidence="2">Ubiquitin-conjugating enzyme</fullName>
    </submittedName>
</protein>
<dbReference type="EMBL" id="BDSA01000002">
    <property type="protein sequence ID" value="GBE60896.1"/>
    <property type="molecule type" value="Genomic_DNA"/>
</dbReference>
<dbReference type="VEuPathDB" id="PiroplasmaDB:BOVATA_023890"/>
<proteinExistence type="predicted"/>